<dbReference type="Pfam" id="PF06067">
    <property type="entry name" value="DUF932"/>
    <property type="match status" value="1"/>
</dbReference>
<sequence>MASSNLVLHRGAKPVSPDELQKYQAPPPNGRWFPLSHGRVLSVVTETLGEAGYAIERQQLGVLRDGSRFFGTLDLKSPITEGTGLAVGIRNSVDKSFPLGFCAGSRVFVCDNLAFRSELLVRRKHTMHGERDFVRRIAEAVGSLPAFQEQEALRIERMREAELGDDQADALILRGFERGIVGARELPRVLQQWRNPPFEEFRPRTAWALLNAFTGAMKERGGSQPQSYATQTMRLHALLDPERN</sequence>
<protein>
    <submittedName>
        <fullName evidence="2">DUF932 domain-containing protein</fullName>
    </submittedName>
</protein>
<keyword evidence="3" id="KW-1185">Reference proteome</keyword>
<reference evidence="2 3" key="1">
    <citation type="submission" date="2018-12" db="EMBL/GenBank/DDBJ databases">
        <authorList>
            <person name="Toschakov S.V."/>
        </authorList>
    </citation>
    <scope>NUCLEOTIDE SEQUENCE [LARGE SCALE GENOMIC DNA]</scope>
    <source>
        <strain evidence="2 3">GM2012</strain>
    </source>
</reference>
<dbReference type="OrthoDB" id="291782at2"/>
<feature type="region of interest" description="Disordered" evidence="1">
    <location>
        <begin position="1"/>
        <end position="21"/>
    </location>
</feature>
<name>A0A432MF51_9BACT</name>
<accession>A0A432MF51</accession>
<dbReference type="Proteomes" id="UP000280296">
    <property type="component" value="Unassembled WGS sequence"/>
</dbReference>
<dbReference type="EMBL" id="RYZH01000049">
    <property type="protein sequence ID" value="RUL84388.1"/>
    <property type="molecule type" value="Genomic_DNA"/>
</dbReference>
<proteinExistence type="predicted"/>
<dbReference type="AlphaFoldDB" id="A0A432MF51"/>
<comment type="caution">
    <text evidence="2">The sequence shown here is derived from an EMBL/GenBank/DDBJ whole genome shotgun (WGS) entry which is preliminary data.</text>
</comment>
<organism evidence="2 3">
    <name type="scientific">Tautonia sociabilis</name>
    <dbReference type="NCBI Taxonomy" id="2080755"/>
    <lineage>
        <taxon>Bacteria</taxon>
        <taxon>Pseudomonadati</taxon>
        <taxon>Planctomycetota</taxon>
        <taxon>Planctomycetia</taxon>
        <taxon>Isosphaerales</taxon>
        <taxon>Isosphaeraceae</taxon>
        <taxon>Tautonia</taxon>
    </lineage>
</organism>
<dbReference type="InterPro" id="IPR026325">
    <property type="entry name" value="DUF932"/>
</dbReference>
<dbReference type="RefSeq" id="WP_126727324.1">
    <property type="nucleotide sequence ID" value="NZ_RYZH01000049.1"/>
</dbReference>
<gene>
    <name evidence="2" type="ORF">TsocGM_20460</name>
</gene>
<evidence type="ECO:0000313" key="3">
    <source>
        <dbReference type="Proteomes" id="UP000280296"/>
    </source>
</evidence>
<evidence type="ECO:0000313" key="2">
    <source>
        <dbReference type="EMBL" id="RUL84388.1"/>
    </source>
</evidence>
<evidence type="ECO:0000256" key="1">
    <source>
        <dbReference type="SAM" id="MobiDB-lite"/>
    </source>
</evidence>
<reference evidence="2 3" key="2">
    <citation type="submission" date="2019-01" db="EMBL/GenBank/DDBJ databases">
        <title>Tautonia sociabilis, a novel thermotolerant planctomycete of Isosphaeraceae family, isolated from a 4000 m deep subterranean habitat.</title>
        <authorList>
            <person name="Kovaleva O.L."/>
            <person name="Elcheninov A.G."/>
            <person name="Van Heerden E."/>
            <person name="Toshchakov S.V."/>
            <person name="Novikov A."/>
            <person name="Bonch-Osmolovskaya E.A."/>
            <person name="Kublanov I.V."/>
        </authorList>
    </citation>
    <scope>NUCLEOTIDE SEQUENCE [LARGE SCALE GENOMIC DNA]</scope>
    <source>
        <strain evidence="2 3">GM2012</strain>
    </source>
</reference>